<dbReference type="PANTHER" id="PTHR34833:SF1">
    <property type="entry name" value="GENE, 17359-RELATED"/>
    <property type="match status" value="1"/>
</dbReference>
<keyword evidence="2" id="KW-1185">Reference proteome</keyword>
<dbReference type="PANTHER" id="PTHR34833">
    <property type="entry name" value="GENE, 17359-RELATED"/>
    <property type="match status" value="1"/>
</dbReference>
<name>A0A4W5KEH2_9TELE</name>
<reference evidence="1" key="2">
    <citation type="submission" date="2025-08" db="UniProtKB">
        <authorList>
            <consortium name="Ensembl"/>
        </authorList>
    </citation>
    <scope>IDENTIFICATION</scope>
</reference>
<dbReference type="AlphaFoldDB" id="A0A4W5KEH2"/>
<evidence type="ECO:0000313" key="2">
    <source>
        <dbReference type="Proteomes" id="UP000314982"/>
    </source>
</evidence>
<accession>A0A4W5KEH2</accession>
<protein>
    <submittedName>
        <fullName evidence="1">Uncharacterized protein</fullName>
    </submittedName>
</protein>
<dbReference type="Proteomes" id="UP000314982">
    <property type="component" value="Unassembled WGS sequence"/>
</dbReference>
<organism evidence="1 2">
    <name type="scientific">Hucho hucho</name>
    <name type="common">huchen</name>
    <dbReference type="NCBI Taxonomy" id="62062"/>
    <lineage>
        <taxon>Eukaryota</taxon>
        <taxon>Metazoa</taxon>
        <taxon>Chordata</taxon>
        <taxon>Craniata</taxon>
        <taxon>Vertebrata</taxon>
        <taxon>Euteleostomi</taxon>
        <taxon>Actinopterygii</taxon>
        <taxon>Neopterygii</taxon>
        <taxon>Teleostei</taxon>
        <taxon>Protacanthopterygii</taxon>
        <taxon>Salmoniformes</taxon>
        <taxon>Salmonidae</taxon>
        <taxon>Salmoninae</taxon>
        <taxon>Hucho</taxon>
    </lineage>
</organism>
<evidence type="ECO:0000313" key="1">
    <source>
        <dbReference type="Ensembl" id="ENSHHUP00000015453.1"/>
    </source>
</evidence>
<sequence length="119" mass="13910">MGTSDLKNLCRPCYIGGVGWGMQYHQLLNSRTLLSNMQIKRAEFRSALEDRINNRYQNPWHAPPHFPDKQSVEARSKFDWAHNKYDNYSQDNKYFLLNIVINSKNVKCPPLPKYVGHIA</sequence>
<dbReference type="Ensembl" id="ENSHHUT00000016003.1">
    <property type="protein sequence ID" value="ENSHHUP00000015453.1"/>
    <property type="gene ID" value="ENSHHUG00000009618.1"/>
</dbReference>
<dbReference type="Pfam" id="PF15123">
    <property type="entry name" value="DUF4562"/>
    <property type="match status" value="1"/>
</dbReference>
<proteinExistence type="predicted"/>
<reference evidence="2" key="1">
    <citation type="submission" date="2018-06" db="EMBL/GenBank/DDBJ databases">
        <title>Genome assembly of Danube salmon.</title>
        <authorList>
            <person name="Macqueen D.J."/>
            <person name="Gundappa M.K."/>
        </authorList>
    </citation>
    <scope>NUCLEOTIDE SEQUENCE [LARGE SCALE GENOMIC DNA]</scope>
</reference>
<dbReference type="InterPro" id="IPR027814">
    <property type="entry name" value="DUF4562"/>
</dbReference>
<reference evidence="1" key="3">
    <citation type="submission" date="2025-09" db="UniProtKB">
        <authorList>
            <consortium name="Ensembl"/>
        </authorList>
    </citation>
    <scope>IDENTIFICATION</scope>
</reference>
<dbReference type="GeneTree" id="ENSGT01120000272407"/>